<accession>A0ACB8SFQ7</accession>
<evidence type="ECO:0000313" key="2">
    <source>
        <dbReference type="Proteomes" id="UP000814140"/>
    </source>
</evidence>
<keyword evidence="2" id="KW-1185">Reference proteome</keyword>
<dbReference type="Proteomes" id="UP000814140">
    <property type="component" value="Unassembled WGS sequence"/>
</dbReference>
<reference evidence="1" key="1">
    <citation type="submission" date="2021-03" db="EMBL/GenBank/DDBJ databases">
        <authorList>
            <consortium name="DOE Joint Genome Institute"/>
            <person name="Ahrendt S."/>
            <person name="Looney B.P."/>
            <person name="Miyauchi S."/>
            <person name="Morin E."/>
            <person name="Drula E."/>
            <person name="Courty P.E."/>
            <person name="Chicoki N."/>
            <person name="Fauchery L."/>
            <person name="Kohler A."/>
            <person name="Kuo A."/>
            <person name="Labutti K."/>
            <person name="Pangilinan J."/>
            <person name="Lipzen A."/>
            <person name="Riley R."/>
            <person name="Andreopoulos W."/>
            <person name="He G."/>
            <person name="Johnson J."/>
            <person name="Barry K.W."/>
            <person name="Grigoriev I.V."/>
            <person name="Nagy L."/>
            <person name="Hibbett D."/>
            <person name="Henrissat B."/>
            <person name="Matheny P.B."/>
            <person name="Labbe J."/>
            <person name="Martin F."/>
        </authorList>
    </citation>
    <scope>NUCLEOTIDE SEQUENCE</scope>
    <source>
        <strain evidence="1">HHB10654</strain>
    </source>
</reference>
<comment type="caution">
    <text evidence="1">The sequence shown here is derived from an EMBL/GenBank/DDBJ whole genome shotgun (WGS) entry which is preliminary data.</text>
</comment>
<evidence type="ECO:0000313" key="1">
    <source>
        <dbReference type="EMBL" id="KAI0055318.1"/>
    </source>
</evidence>
<protein>
    <submittedName>
        <fullName evidence="1">Uncharacterized protein</fullName>
    </submittedName>
</protein>
<organism evidence="1 2">
    <name type="scientific">Artomyces pyxidatus</name>
    <dbReference type="NCBI Taxonomy" id="48021"/>
    <lineage>
        <taxon>Eukaryota</taxon>
        <taxon>Fungi</taxon>
        <taxon>Dikarya</taxon>
        <taxon>Basidiomycota</taxon>
        <taxon>Agaricomycotina</taxon>
        <taxon>Agaricomycetes</taxon>
        <taxon>Russulales</taxon>
        <taxon>Auriscalpiaceae</taxon>
        <taxon>Artomyces</taxon>
    </lineage>
</organism>
<dbReference type="EMBL" id="MU277297">
    <property type="protein sequence ID" value="KAI0055318.1"/>
    <property type="molecule type" value="Genomic_DNA"/>
</dbReference>
<reference evidence="1" key="2">
    <citation type="journal article" date="2022" name="New Phytol.">
        <title>Evolutionary transition to the ectomycorrhizal habit in the genomes of a hyperdiverse lineage of mushroom-forming fungi.</title>
        <authorList>
            <person name="Looney B."/>
            <person name="Miyauchi S."/>
            <person name="Morin E."/>
            <person name="Drula E."/>
            <person name="Courty P.E."/>
            <person name="Kohler A."/>
            <person name="Kuo A."/>
            <person name="LaButti K."/>
            <person name="Pangilinan J."/>
            <person name="Lipzen A."/>
            <person name="Riley R."/>
            <person name="Andreopoulos W."/>
            <person name="He G."/>
            <person name="Johnson J."/>
            <person name="Nolan M."/>
            <person name="Tritt A."/>
            <person name="Barry K.W."/>
            <person name="Grigoriev I.V."/>
            <person name="Nagy L.G."/>
            <person name="Hibbett D."/>
            <person name="Henrissat B."/>
            <person name="Matheny P.B."/>
            <person name="Labbe J."/>
            <person name="Martin F.M."/>
        </authorList>
    </citation>
    <scope>NUCLEOTIDE SEQUENCE</scope>
    <source>
        <strain evidence="1">HHB10654</strain>
    </source>
</reference>
<name>A0ACB8SFQ7_9AGAM</name>
<sequence>MTPESPQRLLLLPTEIILKVLEGLDFRCLLLVKQTCSALQALIEGSVSLQYKIELAAAGMRNCPDEILSVVSRLETLRHHQKAWTDLTGIANFDVPQRIESLVHSRYATIVDRNGIIVHAYRGARATESVLCITRIPSRLRQVEFMRWYLRLELAIAGAPTVSIDPSQDLLLILTLENLHVPGGRKNPVIHIRSLLTGGIHPLGPASGTIKIETVFPFFYQFQICGDFIATAVSPSLSDLKNVSIWNWKSGTLLTDTVMIRGLSPSYAICCFLDQCHVLALATPIPMNQAFLHVYNFQTQHRCYFAFPDFPVSTRLMSTWLLPNHVHHPATSIPHHGPFSTDPDDHLVIIIMNVMVGASIEKYELCVPASRLLKMCLRADEDSVIPWSEWGFGGAHFAPPAPSVSPEYVSVFGMRTAHIKSEDGFKSLLVTDYHPRRVMLAAQDKNDCKYSIRTERIQSDGPGLKCIAKEVRLPAEWQGRIVSYSFCEDGLLGRMNVLENGEWTPIQRLLAF</sequence>
<proteinExistence type="predicted"/>
<gene>
    <name evidence="1" type="ORF">BV25DRAFT_1833232</name>
</gene>